<protein>
    <recommendedName>
        <fullName evidence="4">Outer membrane protein</fullName>
    </recommendedName>
</protein>
<gene>
    <name evidence="2" type="ORF">DAQ1742_00149</name>
</gene>
<dbReference type="RefSeq" id="WP_035345038.1">
    <property type="nucleotide sequence ID" value="NZ_LT615367.1"/>
</dbReference>
<dbReference type="Gene3D" id="1.25.40.10">
    <property type="entry name" value="Tetratricopeptide repeat domain"/>
    <property type="match status" value="1"/>
</dbReference>
<keyword evidence="3" id="KW-1185">Reference proteome</keyword>
<reference evidence="2 3" key="1">
    <citation type="submission" date="2016-09" db="EMBL/GenBank/DDBJ databases">
        <authorList>
            <person name="Reverchon S."/>
            <person name="Nasser W."/>
            <person name="Leonard S."/>
            <person name="Brochier C."/>
            <person name="Duprey A."/>
        </authorList>
    </citation>
    <scope>NUCLEOTIDE SEQUENCE [LARGE SCALE GENOMIC DNA]</scope>
    <source>
        <strain evidence="2 3">174/2</strain>
    </source>
</reference>
<dbReference type="Proteomes" id="UP000294820">
    <property type="component" value="Chromosome 1"/>
</dbReference>
<feature type="chain" id="PRO_5016640263" description="Outer membrane protein" evidence="1">
    <location>
        <begin position="22"/>
        <end position="726"/>
    </location>
</feature>
<evidence type="ECO:0000313" key="3">
    <source>
        <dbReference type="Proteomes" id="UP000294820"/>
    </source>
</evidence>
<dbReference type="InterPro" id="IPR011990">
    <property type="entry name" value="TPR-like_helical_dom_sf"/>
</dbReference>
<organism evidence="2 3">
    <name type="scientific">Dickeya aquatica</name>
    <dbReference type="NCBI Taxonomy" id="1401087"/>
    <lineage>
        <taxon>Bacteria</taxon>
        <taxon>Pseudomonadati</taxon>
        <taxon>Pseudomonadota</taxon>
        <taxon>Gammaproteobacteria</taxon>
        <taxon>Enterobacterales</taxon>
        <taxon>Pectobacteriaceae</taxon>
        <taxon>Dickeya</taxon>
    </lineage>
</organism>
<accession>A0A375A5S6</accession>
<name>A0A375A5S6_9GAMM</name>
<evidence type="ECO:0008006" key="4">
    <source>
        <dbReference type="Google" id="ProtNLM"/>
    </source>
</evidence>
<evidence type="ECO:0000256" key="1">
    <source>
        <dbReference type="SAM" id="SignalP"/>
    </source>
</evidence>
<evidence type="ECO:0000313" key="2">
    <source>
        <dbReference type="EMBL" id="SLM61276.1"/>
    </source>
</evidence>
<dbReference type="KEGG" id="daq:DAQ1742_00149"/>
<keyword evidence="1" id="KW-0732">Signal</keyword>
<dbReference type="AlphaFoldDB" id="A0A375A5S6"/>
<feature type="signal peptide" evidence="1">
    <location>
        <begin position="1"/>
        <end position="21"/>
    </location>
</feature>
<dbReference type="EMBL" id="LT615367">
    <property type="protein sequence ID" value="SLM61276.1"/>
    <property type="molecule type" value="Genomic_DNA"/>
</dbReference>
<sequence>MKGLALLAGLITLLGQMPAFASGDMECDSFYANCSMAVPYLFPENDTRTNLALLQSYRNRILLSQPMPDQTRTRIDPFTSSQLMGVADTDSDITTISDSLSRSNDDKDSEKNTSLVHKATLLHFPAPEIEKLRDLTPVDLDGRWVSNDLPALEAFFDLLLADKELSDAHRTQLALVRVRMLSNEYGISDVSADLNALPESGHAGELRRYLIAATAFYDGLFDRAEQEFSSLTKATQAWVAETARYMLIRVAINQAMKDSLDEYSMFDPAKADKALGQRAIEHIADYLKSYPNGHYVDSAAGLYRRAEWIIGDTAALAMRSGQALSQAKTAQELQLMINEVDNKLLENTSFTTSADAPLLMLVQDLKRLRSPEIQRLMPPLQQEELTRQQPLFEKAGMQEEFRYLQAAFAFYVQHDYHAVLNTLPMTTAEDLHDTTLFSTQVLRGLALEQQKQWGDAEAHWRHLLTLKTSYIQQQFLQLALARTLVANDQPERVFTPESPVKNLRFRSAILKTSADAQLLRQQTGAQQTHEERVIALHTLLTRQLMHRNYSDFLKDSALLKTITPLQNSDDPSWGNEDLNTFSWDGSDTEDGYSCPSLQETVTTLSQNARDAHSLNCLGEFFLRTGTDVRFDWDEGNMLTGLTDARPHYAGNRFTRLDNYMQVIADAKAATDDKSYALYRAIYCFAPSGSNDCGTQDISLETRKAWFRQLKTKYKGSQWARQLKYYW</sequence>
<proteinExistence type="predicted"/>